<dbReference type="GO" id="GO:0005634">
    <property type="term" value="C:nucleus"/>
    <property type="evidence" value="ECO:0007669"/>
    <property type="project" value="TreeGrafter"/>
</dbReference>
<dbReference type="OrthoDB" id="4236860at2759"/>
<gene>
    <name evidence="8" type="ORF">BDV95DRAFT_500925</name>
</gene>
<keyword evidence="2" id="KW-0862">Zinc</keyword>
<comment type="caution">
    <text evidence="8">The sequence shown here is derived from an EMBL/GenBank/DDBJ whole genome shotgun (WGS) entry which is preliminary data.</text>
</comment>
<evidence type="ECO:0000256" key="3">
    <source>
        <dbReference type="ARBA" id="ARBA00023015"/>
    </source>
</evidence>
<dbReference type="InterPro" id="IPR007219">
    <property type="entry name" value="XnlR_reg_dom"/>
</dbReference>
<dbReference type="InterPro" id="IPR051430">
    <property type="entry name" value="Fungal_TF_Env_Response"/>
</dbReference>
<dbReference type="PROSITE" id="PS50048">
    <property type="entry name" value="ZN2_CY6_FUNGAL_2"/>
    <property type="match status" value="1"/>
</dbReference>
<dbReference type="GO" id="GO:0008270">
    <property type="term" value="F:zinc ion binding"/>
    <property type="evidence" value="ECO:0007669"/>
    <property type="project" value="InterPro"/>
</dbReference>
<keyword evidence="4" id="KW-0238">DNA-binding</keyword>
<accession>A0A7C8M498</accession>
<dbReference type="PANTHER" id="PTHR31944:SF130">
    <property type="entry name" value="ZN(II)2CYS6 TRANSCRIPTION FACTO (EUROFUNG)"/>
    <property type="match status" value="1"/>
</dbReference>
<proteinExistence type="predicted"/>
<dbReference type="GO" id="GO:0006351">
    <property type="term" value="P:DNA-templated transcription"/>
    <property type="evidence" value="ECO:0007669"/>
    <property type="project" value="InterPro"/>
</dbReference>
<dbReference type="AlphaFoldDB" id="A0A7C8M498"/>
<dbReference type="InterPro" id="IPR036864">
    <property type="entry name" value="Zn2-C6_fun-type_DNA-bd_sf"/>
</dbReference>
<evidence type="ECO:0000256" key="1">
    <source>
        <dbReference type="ARBA" id="ARBA00022723"/>
    </source>
</evidence>
<dbReference type="GO" id="GO:0000978">
    <property type="term" value="F:RNA polymerase II cis-regulatory region sequence-specific DNA binding"/>
    <property type="evidence" value="ECO:0007669"/>
    <property type="project" value="TreeGrafter"/>
</dbReference>
<keyword evidence="5" id="KW-0804">Transcription</keyword>
<keyword evidence="6" id="KW-0539">Nucleus</keyword>
<keyword evidence="9" id="KW-1185">Reference proteome</keyword>
<organism evidence="8 9">
    <name type="scientific">Massariosphaeria phaeospora</name>
    <dbReference type="NCBI Taxonomy" id="100035"/>
    <lineage>
        <taxon>Eukaryota</taxon>
        <taxon>Fungi</taxon>
        <taxon>Dikarya</taxon>
        <taxon>Ascomycota</taxon>
        <taxon>Pezizomycotina</taxon>
        <taxon>Dothideomycetes</taxon>
        <taxon>Pleosporomycetidae</taxon>
        <taxon>Pleosporales</taxon>
        <taxon>Pleosporales incertae sedis</taxon>
        <taxon>Massariosphaeria</taxon>
    </lineage>
</organism>
<dbReference type="Pfam" id="PF04082">
    <property type="entry name" value="Fungal_trans"/>
    <property type="match status" value="1"/>
</dbReference>
<reference evidence="8 9" key="1">
    <citation type="submission" date="2020-01" db="EMBL/GenBank/DDBJ databases">
        <authorList>
            <consortium name="DOE Joint Genome Institute"/>
            <person name="Haridas S."/>
            <person name="Albert R."/>
            <person name="Binder M."/>
            <person name="Bloem J."/>
            <person name="Labutti K."/>
            <person name="Salamov A."/>
            <person name="Andreopoulos B."/>
            <person name="Baker S.E."/>
            <person name="Barry K."/>
            <person name="Bills G."/>
            <person name="Bluhm B.H."/>
            <person name="Cannon C."/>
            <person name="Castanera R."/>
            <person name="Culley D.E."/>
            <person name="Daum C."/>
            <person name="Ezra D."/>
            <person name="Gonzalez J.B."/>
            <person name="Henrissat B."/>
            <person name="Kuo A."/>
            <person name="Liang C."/>
            <person name="Lipzen A."/>
            <person name="Lutzoni F."/>
            <person name="Magnuson J."/>
            <person name="Mondo S."/>
            <person name="Nolan M."/>
            <person name="Ohm R."/>
            <person name="Pangilinan J."/>
            <person name="Park H.-J.H."/>
            <person name="Ramirez L."/>
            <person name="Alfaro M."/>
            <person name="Sun H."/>
            <person name="Tritt A."/>
            <person name="Yoshinaga Y."/>
            <person name="Zwiers L.-H.L."/>
            <person name="Turgeon B.G."/>
            <person name="Goodwin S.B."/>
            <person name="Spatafora J.W."/>
            <person name="Crous P.W."/>
            <person name="Grigoriev I.V."/>
        </authorList>
    </citation>
    <scope>NUCLEOTIDE SEQUENCE [LARGE SCALE GENOMIC DNA]</scope>
    <source>
        <strain evidence="8 9">CBS 611.86</strain>
    </source>
</reference>
<dbReference type="Gene3D" id="4.10.240.10">
    <property type="entry name" value="Zn(2)-C6 fungal-type DNA-binding domain"/>
    <property type="match status" value="1"/>
</dbReference>
<dbReference type="Pfam" id="PF00172">
    <property type="entry name" value="Zn_clus"/>
    <property type="match status" value="1"/>
</dbReference>
<dbReference type="SUPFAM" id="SSF57701">
    <property type="entry name" value="Zn2/Cys6 DNA-binding domain"/>
    <property type="match status" value="1"/>
</dbReference>
<dbReference type="InterPro" id="IPR001138">
    <property type="entry name" value="Zn2Cys6_DnaBD"/>
</dbReference>
<dbReference type="SMART" id="SM00066">
    <property type="entry name" value="GAL4"/>
    <property type="match status" value="1"/>
</dbReference>
<evidence type="ECO:0000259" key="7">
    <source>
        <dbReference type="PROSITE" id="PS50048"/>
    </source>
</evidence>
<keyword evidence="3" id="KW-0805">Transcription regulation</keyword>
<name>A0A7C8M498_9PLEO</name>
<evidence type="ECO:0000256" key="6">
    <source>
        <dbReference type="ARBA" id="ARBA00023242"/>
    </source>
</evidence>
<dbReference type="PROSITE" id="PS00463">
    <property type="entry name" value="ZN2_CY6_FUNGAL_1"/>
    <property type="match status" value="1"/>
</dbReference>
<dbReference type="CDD" id="cd00067">
    <property type="entry name" value="GAL4"/>
    <property type="match status" value="1"/>
</dbReference>
<evidence type="ECO:0000313" key="9">
    <source>
        <dbReference type="Proteomes" id="UP000481861"/>
    </source>
</evidence>
<dbReference type="PANTHER" id="PTHR31944">
    <property type="entry name" value="HEME-RESPONSIVE ZINC FINGER TRANSCRIPTION FACTOR HAP1"/>
    <property type="match status" value="1"/>
</dbReference>
<dbReference type="GO" id="GO:0001228">
    <property type="term" value="F:DNA-binding transcription activator activity, RNA polymerase II-specific"/>
    <property type="evidence" value="ECO:0007669"/>
    <property type="project" value="TreeGrafter"/>
</dbReference>
<protein>
    <recommendedName>
        <fullName evidence="7">Zn(2)-C6 fungal-type domain-containing protein</fullName>
    </recommendedName>
</protein>
<evidence type="ECO:0000256" key="5">
    <source>
        <dbReference type="ARBA" id="ARBA00023163"/>
    </source>
</evidence>
<sequence>MSEPSTPEIKVRKRKRRAVLSCDHCRRRKLKCDREIPCDRCVKGSIAHLCAYGNEGDLALTEESSVLDTSGPAPKTQVPAAAACSPSQIQQAPSEITNNDRVEQLEHRVAILEAQLLSLSHARKDRLDVRPTGPCQSSSQETIQSGFFKGRNYRTFFYGPTSPMTIIAHFPDTGHFMKGVYPNSTLQRLKKDMELLEERAGNGKQGTRVVPVGTLKSLLPDRGMVDSLVQRYFDTFETTYRILHIPTFWSTYSAFWETPTDPDFDAILLAVLACVICTCSHDNIKYDPQGSSLRRKAVLWIKACEAWLKRQSNKHRTLATLQVRCLRLLALSTACLKTKEIYQETEAHLAFMKSCGMHRDPDILGTRCSVFEGEMRRRLWGTSLELELQAAIDKGILDYDCTPPRNINDCDIEPVTRTLPASEPTSTFTDTSFLHCSMQTVFLRIRLCSLANSLRATQDVQQTLRHERDVQEALRNIPKWQDTKAFQAWTLLELQLRQHLVILHNPRTLRAEYGTQPDTRYAALSCLEACETLIERHIDLIDAGNYALCCIRSDYYRAALLICHIGFYASPDSIVTRVARSLFDDALQKALRLQEERAMRPGRGSHQHWYCSAAYSLVGIKYDPANADVLKRQAVDRVSRLLYKVLSLQDDSSTEPMADLVCLQTRS</sequence>
<evidence type="ECO:0000256" key="2">
    <source>
        <dbReference type="ARBA" id="ARBA00022833"/>
    </source>
</evidence>
<dbReference type="Proteomes" id="UP000481861">
    <property type="component" value="Unassembled WGS sequence"/>
</dbReference>
<keyword evidence="1" id="KW-0479">Metal-binding</keyword>
<evidence type="ECO:0000256" key="4">
    <source>
        <dbReference type="ARBA" id="ARBA00023125"/>
    </source>
</evidence>
<dbReference type="CDD" id="cd12148">
    <property type="entry name" value="fungal_TF_MHR"/>
    <property type="match status" value="1"/>
</dbReference>
<feature type="domain" description="Zn(2)-C6 fungal-type" evidence="7">
    <location>
        <begin position="21"/>
        <end position="52"/>
    </location>
</feature>
<dbReference type="EMBL" id="JAADJZ010000019">
    <property type="protein sequence ID" value="KAF2868316.1"/>
    <property type="molecule type" value="Genomic_DNA"/>
</dbReference>
<evidence type="ECO:0000313" key="8">
    <source>
        <dbReference type="EMBL" id="KAF2868316.1"/>
    </source>
</evidence>